<gene>
    <name evidence="2" type="ORF">BSF38_03749</name>
</gene>
<accession>A0A1U7CTE5</accession>
<keyword evidence="1" id="KW-0732">Signal</keyword>
<organism evidence="2 3">
    <name type="scientific">Paludisphaera borealis</name>
    <dbReference type="NCBI Taxonomy" id="1387353"/>
    <lineage>
        <taxon>Bacteria</taxon>
        <taxon>Pseudomonadati</taxon>
        <taxon>Planctomycetota</taxon>
        <taxon>Planctomycetia</taxon>
        <taxon>Isosphaerales</taxon>
        <taxon>Isosphaeraceae</taxon>
        <taxon>Paludisphaera</taxon>
    </lineage>
</organism>
<protein>
    <submittedName>
        <fullName evidence="2">Uncharacterized protein</fullName>
    </submittedName>
</protein>
<evidence type="ECO:0000313" key="3">
    <source>
        <dbReference type="Proteomes" id="UP000186309"/>
    </source>
</evidence>
<reference evidence="3" key="1">
    <citation type="submission" date="2016-12" db="EMBL/GenBank/DDBJ databases">
        <title>Comparative genomics of four Isosphaeraceae planctomycetes: a common pool of plasmids and glycoside hydrolase genes.</title>
        <authorList>
            <person name="Ivanova A."/>
        </authorList>
    </citation>
    <scope>NUCLEOTIDE SEQUENCE [LARGE SCALE GENOMIC DNA]</scope>
    <source>
        <strain evidence="3">PX4</strain>
    </source>
</reference>
<evidence type="ECO:0000256" key="1">
    <source>
        <dbReference type="SAM" id="SignalP"/>
    </source>
</evidence>
<sequence length="523" mass="54782">MKRSYQPWLAAGMVLTSLTGTQFAYGQASEQSNVQPVFPAPQASGRTLGKPLAAYPTGATAFPRGHQSPASMARVASPQSGYTTPYGQIANQTPTGQAGPFGTISNVPFVAPGTMSIEGLEGAGAGAPGMGAAANAYPGAGAAGSAYPGAEAGVGTGPEGFAPAGAAATTAGAQAFESALAGLSGPGGAGTAESNFPPNMIGDLSPVGLRPLQTVGPPGVPTVGPPPVPGVRSSSLFYPSVRTVKMSENMSPRPQDRIFYDFNYYNNVNAASNVYNRSPIKNMEAYRHMFGFEKTFDEGRGSFGMRLPIDTLTADGTARGVQTPTTTATGNLSLFAKYILKQNTKTGSLVSVGLAVTPPTAPGRFAGAPYVFGINNTSFQPFLGYIFNFGDFYIQGFSAFDFTSSARDVTLMFNDVGIGYYAYRANDPNSFLTAIVPTFEAHVNSPFTHRDWKNRYDVVGSADVVNLTYGLNFQLQRTAIFSTALVTPVTGPRPFDAELAVFLNIFYGRSRSGRIPIQPPPSL</sequence>
<feature type="chain" id="PRO_5012956539" evidence="1">
    <location>
        <begin position="25"/>
        <end position="523"/>
    </location>
</feature>
<proteinExistence type="predicted"/>
<name>A0A1U7CTE5_9BACT</name>
<dbReference type="Proteomes" id="UP000186309">
    <property type="component" value="Chromosome"/>
</dbReference>
<feature type="signal peptide" evidence="1">
    <location>
        <begin position="1"/>
        <end position="24"/>
    </location>
</feature>
<dbReference type="EMBL" id="CP019082">
    <property type="protein sequence ID" value="APW62214.1"/>
    <property type="molecule type" value="Genomic_DNA"/>
</dbReference>
<keyword evidence="3" id="KW-1185">Reference proteome</keyword>
<evidence type="ECO:0000313" key="2">
    <source>
        <dbReference type="EMBL" id="APW62214.1"/>
    </source>
</evidence>
<dbReference type="KEGG" id="pbor:BSF38_03749"/>
<dbReference type="AlphaFoldDB" id="A0A1U7CTE5"/>